<dbReference type="EnsemblPlants" id="Bo2g032570.1">
    <property type="protein sequence ID" value="Bo2g032570.1"/>
    <property type="gene ID" value="Bo2g032570"/>
</dbReference>
<evidence type="ECO:0000313" key="2">
    <source>
        <dbReference type="Proteomes" id="UP000032141"/>
    </source>
</evidence>
<dbReference type="Proteomes" id="UP000032141">
    <property type="component" value="Chromosome C2"/>
</dbReference>
<dbReference type="AlphaFoldDB" id="A0A0D3ALI6"/>
<accession>A0A0D3ALI6</accession>
<reference evidence="1" key="2">
    <citation type="submission" date="2015-03" db="UniProtKB">
        <authorList>
            <consortium name="EnsemblPlants"/>
        </authorList>
    </citation>
    <scope>IDENTIFICATION</scope>
</reference>
<keyword evidence="2" id="KW-1185">Reference proteome</keyword>
<protein>
    <submittedName>
        <fullName evidence="1">Uncharacterized protein</fullName>
    </submittedName>
</protein>
<proteinExistence type="predicted"/>
<dbReference type="HOGENOM" id="CLU_1139390_0_0_1"/>
<sequence>MKALTVPNSLIFGEALLSKPANLEVPATGVQSKMDISTFRRTNPFEEGEYDVPQSIDQSKESDQHEVQDVLNILSEVHIFHHTGQTDRTVYWTVPHASGMELWLEPWPDDRFYRTRLCLPRPVLHFKINGQARFEFERVDFELVRATSFLASLDCTGRVLTLSLQTNAFFLLDRCVISDNRLSLPPCRTFLLPHGSSSYLALPIECSFLRAHHLCCEVFLFKDQRVPRRLNRPTDPQEYEDCNA</sequence>
<reference evidence="1 2" key="1">
    <citation type="journal article" date="2014" name="Genome Biol.">
        <title>Transcriptome and methylome profiling reveals relics of genome dominance in the mesopolyploid Brassica oleracea.</title>
        <authorList>
            <person name="Parkin I.A."/>
            <person name="Koh C."/>
            <person name="Tang H."/>
            <person name="Robinson S.J."/>
            <person name="Kagale S."/>
            <person name="Clarke W.E."/>
            <person name="Town C.D."/>
            <person name="Nixon J."/>
            <person name="Krishnakumar V."/>
            <person name="Bidwell S.L."/>
            <person name="Denoeud F."/>
            <person name="Belcram H."/>
            <person name="Links M.G."/>
            <person name="Just J."/>
            <person name="Clarke C."/>
            <person name="Bender T."/>
            <person name="Huebert T."/>
            <person name="Mason A.S."/>
            <person name="Pires J.C."/>
            <person name="Barker G."/>
            <person name="Moore J."/>
            <person name="Walley P.G."/>
            <person name="Manoli S."/>
            <person name="Batley J."/>
            <person name="Edwards D."/>
            <person name="Nelson M.N."/>
            <person name="Wang X."/>
            <person name="Paterson A.H."/>
            <person name="King G."/>
            <person name="Bancroft I."/>
            <person name="Chalhoub B."/>
            <person name="Sharpe A.G."/>
        </authorList>
    </citation>
    <scope>NUCLEOTIDE SEQUENCE</scope>
    <source>
        <strain evidence="1 2">cv. TO1000</strain>
    </source>
</reference>
<dbReference type="Gramene" id="Bo2g032570.1">
    <property type="protein sequence ID" value="Bo2g032570.1"/>
    <property type="gene ID" value="Bo2g032570"/>
</dbReference>
<evidence type="ECO:0000313" key="1">
    <source>
        <dbReference type="EnsemblPlants" id="Bo2g032570.1"/>
    </source>
</evidence>
<organism evidence="1 2">
    <name type="scientific">Brassica oleracea var. oleracea</name>
    <dbReference type="NCBI Taxonomy" id="109376"/>
    <lineage>
        <taxon>Eukaryota</taxon>
        <taxon>Viridiplantae</taxon>
        <taxon>Streptophyta</taxon>
        <taxon>Embryophyta</taxon>
        <taxon>Tracheophyta</taxon>
        <taxon>Spermatophyta</taxon>
        <taxon>Magnoliopsida</taxon>
        <taxon>eudicotyledons</taxon>
        <taxon>Gunneridae</taxon>
        <taxon>Pentapetalae</taxon>
        <taxon>rosids</taxon>
        <taxon>malvids</taxon>
        <taxon>Brassicales</taxon>
        <taxon>Brassicaceae</taxon>
        <taxon>Brassiceae</taxon>
        <taxon>Brassica</taxon>
    </lineage>
</organism>
<name>A0A0D3ALI6_BRAOL</name>